<dbReference type="InterPro" id="IPR050921">
    <property type="entry name" value="T4SS_GSP_E_ATPase"/>
</dbReference>
<dbReference type="PATRIC" id="fig|405444.3.peg.1444"/>
<proteinExistence type="inferred from homology"/>
<accession>A0A0R0CES9</accession>
<dbReference type="PANTHER" id="PTHR30486:SF15">
    <property type="entry name" value="TYPE II_IV SECRETION SYSTEM ATPASE"/>
    <property type="match status" value="1"/>
</dbReference>
<gene>
    <name evidence="4" type="ORF">ABB26_11765</name>
</gene>
<dbReference type="CDD" id="cd01130">
    <property type="entry name" value="VirB11-like_ATPase"/>
    <property type="match status" value="1"/>
</dbReference>
<evidence type="ECO:0000313" key="5">
    <source>
        <dbReference type="Proteomes" id="UP000050864"/>
    </source>
</evidence>
<evidence type="ECO:0000256" key="2">
    <source>
        <dbReference type="SAM" id="MobiDB-lite"/>
    </source>
</evidence>
<evidence type="ECO:0000256" key="1">
    <source>
        <dbReference type="ARBA" id="ARBA00006611"/>
    </source>
</evidence>
<organism evidence="4 5">
    <name type="scientific">Stenotrophomonas humi</name>
    <dbReference type="NCBI Taxonomy" id="405444"/>
    <lineage>
        <taxon>Bacteria</taxon>
        <taxon>Pseudomonadati</taxon>
        <taxon>Pseudomonadota</taxon>
        <taxon>Gammaproteobacteria</taxon>
        <taxon>Lysobacterales</taxon>
        <taxon>Lysobacteraceae</taxon>
        <taxon>Stenotrophomonas</taxon>
    </lineage>
</organism>
<dbReference type="SUPFAM" id="SSF52540">
    <property type="entry name" value="P-loop containing nucleoside triphosphate hydrolases"/>
    <property type="match status" value="1"/>
</dbReference>
<dbReference type="Pfam" id="PF00498">
    <property type="entry name" value="FHA"/>
    <property type="match status" value="1"/>
</dbReference>
<dbReference type="InterPro" id="IPR027417">
    <property type="entry name" value="P-loop_NTPase"/>
</dbReference>
<evidence type="ECO:0000313" key="4">
    <source>
        <dbReference type="EMBL" id="KRG63640.1"/>
    </source>
</evidence>
<dbReference type="EMBL" id="LDJI01000021">
    <property type="protein sequence ID" value="KRG63640.1"/>
    <property type="molecule type" value="Genomic_DNA"/>
</dbReference>
<feature type="domain" description="FHA" evidence="3">
    <location>
        <begin position="4"/>
        <end position="54"/>
    </location>
</feature>
<dbReference type="Proteomes" id="UP000050864">
    <property type="component" value="Unassembled WGS sequence"/>
</dbReference>
<dbReference type="OrthoDB" id="9810761at2"/>
<sequence>MHRECGIGRGDGNLIVLQGWSIAQQHAALKREANGIFIQTLSGRTAVRVNGEHVQALHGPLSSNDQVEIGDYRLQVIDEDPPETRSQEVPATVAETPPPANEPISETKSASQALAKPDELAVEATVWRARVHAALVKQMDLRRVDVRGMSDDILRSTTIKLIDGVMEKEFNDLPKTINRRRLAKEVLDEAIGLGPLEDLLDDNSVTEIMVNAHDQIFIERAGRIEQSTVNFTNDRAVLSAIERIVTPLGRRIDESSPMVDARLKDGSRVNAIIPPVALRGPSISIRKFSKRKLEGKDLLTFGSLNPPMLEFLIMAVKERRNIVVSGGTGSGKTTLLNILSNFIPDDDRVVTIEDAAELRLVQPNLVALEARPPNMEGKGQITIRDLVKNALRMRPDRIVVGECRGGEALDMLQAMNTGHEGSLTTAHANNPRETLSRLEVMVMMSGMELPMTVVREQIASAVDLIVHQKRYPCGSRKVSHISEVTGIESGTIQLQDIFLFNARSYGGRDGKVVGDFRATGAVPEFYEMLAERGVNVDLSIFRTGAPG</sequence>
<keyword evidence="5" id="KW-1185">Reference proteome</keyword>
<dbReference type="Gene3D" id="3.30.450.380">
    <property type="match status" value="1"/>
</dbReference>
<dbReference type="PANTHER" id="PTHR30486">
    <property type="entry name" value="TWITCHING MOTILITY PROTEIN PILT"/>
    <property type="match status" value="1"/>
</dbReference>
<dbReference type="Gene3D" id="2.60.200.20">
    <property type="match status" value="1"/>
</dbReference>
<protein>
    <recommendedName>
        <fullName evidence="3">FHA domain-containing protein</fullName>
    </recommendedName>
</protein>
<dbReference type="InterPro" id="IPR001482">
    <property type="entry name" value="T2SS/T4SS_dom"/>
</dbReference>
<feature type="region of interest" description="Disordered" evidence="2">
    <location>
        <begin position="81"/>
        <end position="112"/>
    </location>
</feature>
<dbReference type="Gene3D" id="3.40.50.300">
    <property type="entry name" value="P-loop containing nucleotide triphosphate hydrolases"/>
    <property type="match status" value="1"/>
</dbReference>
<dbReference type="SMART" id="SM00240">
    <property type="entry name" value="FHA"/>
    <property type="match status" value="1"/>
</dbReference>
<comment type="similarity">
    <text evidence="1">Belongs to the GSP E family.</text>
</comment>
<dbReference type="SUPFAM" id="SSF49879">
    <property type="entry name" value="SMAD/FHA domain"/>
    <property type="match status" value="1"/>
</dbReference>
<comment type="caution">
    <text evidence="4">The sequence shown here is derived from an EMBL/GenBank/DDBJ whole genome shotgun (WGS) entry which is preliminary data.</text>
</comment>
<dbReference type="STRING" id="405444.ABB26_11765"/>
<dbReference type="GO" id="GO:0016887">
    <property type="term" value="F:ATP hydrolysis activity"/>
    <property type="evidence" value="ECO:0007669"/>
    <property type="project" value="InterPro"/>
</dbReference>
<evidence type="ECO:0000259" key="3">
    <source>
        <dbReference type="SMART" id="SM00240"/>
    </source>
</evidence>
<dbReference type="AlphaFoldDB" id="A0A0R0CES9"/>
<reference evidence="4 5" key="1">
    <citation type="submission" date="2015-05" db="EMBL/GenBank/DDBJ databases">
        <title>Genome sequencing and analysis of members of genus Stenotrophomonas.</title>
        <authorList>
            <person name="Patil P.P."/>
            <person name="Midha S."/>
            <person name="Patil P.B."/>
        </authorList>
    </citation>
    <scope>NUCLEOTIDE SEQUENCE [LARGE SCALE GENOMIC DNA]</scope>
    <source>
        <strain evidence="4 5">DSM 18929</strain>
    </source>
</reference>
<dbReference type="Pfam" id="PF00437">
    <property type="entry name" value="T2SSE"/>
    <property type="match status" value="1"/>
</dbReference>
<dbReference type="InterPro" id="IPR000253">
    <property type="entry name" value="FHA_dom"/>
</dbReference>
<name>A0A0R0CES9_9GAMM</name>
<dbReference type="CDD" id="cd00060">
    <property type="entry name" value="FHA"/>
    <property type="match status" value="1"/>
</dbReference>
<dbReference type="InterPro" id="IPR008984">
    <property type="entry name" value="SMAD_FHA_dom_sf"/>
</dbReference>